<feature type="binding site" evidence="4">
    <location>
        <position position="51"/>
    </location>
    <ligand>
        <name>substrate</name>
    </ligand>
</feature>
<keyword evidence="5" id="KW-0460">Magnesium</keyword>
<dbReference type="Gene3D" id="3.40.50.10420">
    <property type="entry name" value="NagB/RpiA/CoA transferase-like"/>
    <property type="match status" value="1"/>
</dbReference>
<reference evidence="6 7" key="1">
    <citation type="submission" date="2019-08" db="EMBL/GenBank/DDBJ databases">
        <title>In-depth cultivation of the pig gut microbiome towards novel bacterial diversity and tailored functional studies.</title>
        <authorList>
            <person name="Wylensek D."/>
            <person name="Hitch T.C.A."/>
            <person name="Clavel T."/>
        </authorList>
    </citation>
    <scope>NUCLEOTIDE SEQUENCE [LARGE SCALE GENOMIC DNA]</scope>
    <source>
        <strain evidence="6 7">Oil+RF-744-WCA-WT-13</strain>
    </source>
</reference>
<evidence type="ECO:0000256" key="3">
    <source>
        <dbReference type="ARBA" id="ARBA00022840"/>
    </source>
</evidence>
<proteinExistence type="inferred from homology"/>
<keyword evidence="5" id="KW-0479">Metal-binding</keyword>
<comment type="similarity">
    <text evidence="1 5">Belongs to the 5-formyltetrahydrofolate cyclo-ligase family.</text>
</comment>
<comment type="cofactor">
    <cofactor evidence="5">
        <name>Mg(2+)</name>
        <dbReference type="ChEBI" id="CHEBI:18420"/>
    </cofactor>
</comment>
<dbReference type="SUPFAM" id="SSF100950">
    <property type="entry name" value="NagB/RpiA/CoA transferase-like"/>
    <property type="match status" value="1"/>
</dbReference>
<dbReference type="NCBIfam" id="TIGR02727">
    <property type="entry name" value="MTHFS_bact"/>
    <property type="match status" value="1"/>
</dbReference>
<dbReference type="GO" id="GO:0030272">
    <property type="term" value="F:5-formyltetrahydrofolate cyclo-ligase activity"/>
    <property type="evidence" value="ECO:0007669"/>
    <property type="project" value="UniProtKB-EC"/>
</dbReference>
<evidence type="ECO:0000256" key="5">
    <source>
        <dbReference type="RuleBase" id="RU361279"/>
    </source>
</evidence>
<evidence type="ECO:0000256" key="1">
    <source>
        <dbReference type="ARBA" id="ARBA00010638"/>
    </source>
</evidence>
<evidence type="ECO:0000313" key="7">
    <source>
        <dbReference type="Proteomes" id="UP000466864"/>
    </source>
</evidence>
<keyword evidence="3 4" id="KW-0067">ATP-binding</keyword>
<dbReference type="GO" id="GO:0005524">
    <property type="term" value="F:ATP binding"/>
    <property type="evidence" value="ECO:0007669"/>
    <property type="project" value="UniProtKB-KW"/>
</dbReference>
<dbReference type="PANTHER" id="PTHR23407">
    <property type="entry name" value="ATPASE INHIBITOR/5-FORMYLTETRAHYDROFOLATE CYCLO-LIGASE"/>
    <property type="match status" value="1"/>
</dbReference>
<sequence length="193" mass="22884">MSEEKKQLRKLIFARRKEASDQEIEEWSRMLFGQIREMDLYKNARRVFVYMDYNHEVMTREFIRGCWEDGKETAVPKVNGKVINFYKITDFRQTAPGCMGIYEPADNDAIGYRMADHLADDWEDALFIVPGVAFDVNRDRCGYGGGYYDKYQEIHREHHTIAVCFEFQIVDRVPVTEYDIKPKMLVTEKRVIR</sequence>
<evidence type="ECO:0000256" key="2">
    <source>
        <dbReference type="ARBA" id="ARBA00022741"/>
    </source>
</evidence>
<dbReference type="EC" id="6.3.3.2" evidence="5"/>
<dbReference type="InterPro" id="IPR002698">
    <property type="entry name" value="FTHF_cligase"/>
</dbReference>
<feature type="binding site" evidence="4">
    <location>
        <begin position="140"/>
        <end position="148"/>
    </location>
    <ligand>
        <name>ATP</name>
        <dbReference type="ChEBI" id="CHEBI:30616"/>
    </ligand>
</feature>
<dbReference type="EMBL" id="VUMV01000001">
    <property type="protein sequence ID" value="MST80854.1"/>
    <property type="molecule type" value="Genomic_DNA"/>
</dbReference>
<dbReference type="PANTHER" id="PTHR23407:SF1">
    <property type="entry name" value="5-FORMYLTETRAHYDROFOLATE CYCLO-LIGASE"/>
    <property type="match status" value="1"/>
</dbReference>
<gene>
    <name evidence="6" type="ORF">FYJ60_00690</name>
</gene>
<comment type="caution">
    <text evidence="6">The sequence shown here is derived from an EMBL/GenBank/DDBJ whole genome shotgun (WGS) entry which is preliminary data.</text>
</comment>
<feature type="binding site" evidence="4">
    <location>
        <position position="56"/>
    </location>
    <ligand>
        <name>substrate</name>
    </ligand>
</feature>
<dbReference type="Proteomes" id="UP000466864">
    <property type="component" value="Unassembled WGS sequence"/>
</dbReference>
<evidence type="ECO:0000256" key="4">
    <source>
        <dbReference type="PIRSR" id="PIRSR006806-1"/>
    </source>
</evidence>
<evidence type="ECO:0000313" key="6">
    <source>
        <dbReference type="EMBL" id="MST80854.1"/>
    </source>
</evidence>
<dbReference type="GO" id="GO:0035999">
    <property type="term" value="P:tetrahydrofolate interconversion"/>
    <property type="evidence" value="ECO:0007669"/>
    <property type="project" value="TreeGrafter"/>
</dbReference>
<dbReference type="AlphaFoldDB" id="A0A7X2P615"/>
<dbReference type="InterPro" id="IPR024185">
    <property type="entry name" value="FTHF_cligase-like_sf"/>
</dbReference>
<comment type="catalytic activity">
    <reaction evidence="5">
        <text>(6S)-5-formyl-5,6,7,8-tetrahydrofolate + ATP = (6R)-5,10-methenyltetrahydrofolate + ADP + phosphate</text>
        <dbReference type="Rhea" id="RHEA:10488"/>
        <dbReference type="ChEBI" id="CHEBI:30616"/>
        <dbReference type="ChEBI" id="CHEBI:43474"/>
        <dbReference type="ChEBI" id="CHEBI:57455"/>
        <dbReference type="ChEBI" id="CHEBI:57457"/>
        <dbReference type="ChEBI" id="CHEBI:456216"/>
        <dbReference type="EC" id="6.3.3.2"/>
    </reaction>
</comment>
<dbReference type="PIRSF" id="PIRSF006806">
    <property type="entry name" value="FTHF_cligase"/>
    <property type="match status" value="1"/>
</dbReference>
<name>A0A7X2P615_9FIRM</name>
<dbReference type="InterPro" id="IPR037171">
    <property type="entry name" value="NagB/RpiA_transferase-like"/>
</dbReference>
<dbReference type="GO" id="GO:0009396">
    <property type="term" value="P:folic acid-containing compound biosynthetic process"/>
    <property type="evidence" value="ECO:0007669"/>
    <property type="project" value="TreeGrafter"/>
</dbReference>
<keyword evidence="6" id="KW-0436">Ligase</keyword>
<accession>A0A7X2P615</accession>
<keyword evidence="2 4" id="KW-0547">Nucleotide-binding</keyword>
<dbReference type="GO" id="GO:0046872">
    <property type="term" value="F:metal ion binding"/>
    <property type="evidence" value="ECO:0007669"/>
    <property type="project" value="UniProtKB-KW"/>
</dbReference>
<protein>
    <recommendedName>
        <fullName evidence="5">5-formyltetrahydrofolate cyclo-ligase</fullName>
        <ecNumber evidence="5">6.3.3.2</ecNumber>
    </recommendedName>
</protein>
<organism evidence="6 7">
    <name type="scientific">Bilifractor porci</name>
    <dbReference type="NCBI Taxonomy" id="2606636"/>
    <lineage>
        <taxon>Bacteria</taxon>
        <taxon>Bacillati</taxon>
        <taxon>Bacillota</taxon>
        <taxon>Clostridia</taxon>
        <taxon>Lachnospirales</taxon>
        <taxon>Lachnospiraceae</taxon>
        <taxon>Bilifractor</taxon>
    </lineage>
</organism>
<keyword evidence="7" id="KW-1185">Reference proteome</keyword>
<dbReference type="RefSeq" id="WP_154456670.1">
    <property type="nucleotide sequence ID" value="NZ_VUMV01000001.1"/>
</dbReference>
<feature type="binding site" evidence="4">
    <location>
        <begin position="5"/>
        <end position="9"/>
    </location>
    <ligand>
        <name>ATP</name>
        <dbReference type="ChEBI" id="CHEBI:30616"/>
    </ligand>
</feature>
<dbReference type="Pfam" id="PF01812">
    <property type="entry name" value="5-FTHF_cyc-lig"/>
    <property type="match status" value="1"/>
</dbReference>